<dbReference type="AlphaFoldDB" id="A0A7C3UYK3"/>
<dbReference type="InterPro" id="IPR035205">
    <property type="entry name" value="DUF5320"/>
</dbReference>
<evidence type="ECO:0000256" key="2">
    <source>
        <dbReference type="SAM" id="MobiDB-lite"/>
    </source>
</evidence>
<name>A0A7C3UYK3_9BACT</name>
<organism evidence="3">
    <name type="scientific">Desulfobacca acetoxidans</name>
    <dbReference type="NCBI Taxonomy" id="60893"/>
    <lineage>
        <taxon>Bacteria</taxon>
        <taxon>Pseudomonadati</taxon>
        <taxon>Thermodesulfobacteriota</taxon>
        <taxon>Desulfobaccia</taxon>
        <taxon>Desulfobaccales</taxon>
        <taxon>Desulfobaccaceae</taxon>
        <taxon>Desulfobacca</taxon>
    </lineage>
</organism>
<sequence>MPGYDGTGPLGAGPGTGWGLGPCGAGRRRGGGQFWGRRFGRGAWGFGRFGRGVCWGFGPRRFFGPFAYGWGPGYEAPADEVQALREEEAYLKNELETIQKRLSELETSSP</sequence>
<feature type="region of interest" description="Disordered" evidence="2">
    <location>
        <begin position="1"/>
        <end position="24"/>
    </location>
</feature>
<dbReference type="EMBL" id="DTMF01000252">
    <property type="protein sequence ID" value="HGF34738.1"/>
    <property type="molecule type" value="Genomic_DNA"/>
</dbReference>
<evidence type="ECO:0000313" key="3">
    <source>
        <dbReference type="EMBL" id="HGF34738.1"/>
    </source>
</evidence>
<evidence type="ECO:0000256" key="1">
    <source>
        <dbReference type="SAM" id="Coils"/>
    </source>
</evidence>
<comment type="caution">
    <text evidence="3">The sequence shown here is derived from an EMBL/GenBank/DDBJ whole genome shotgun (WGS) entry which is preliminary data.</text>
</comment>
<proteinExistence type="predicted"/>
<feature type="coiled-coil region" evidence="1">
    <location>
        <begin position="81"/>
        <end position="108"/>
    </location>
</feature>
<protein>
    <recommendedName>
        <fullName evidence="4">DUF5320 domain-containing protein</fullName>
    </recommendedName>
</protein>
<accession>A0A7C3UYK3</accession>
<evidence type="ECO:0008006" key="4">
    <source>
        <dbReference type="Google" id="ProtNLM"/>
    </source>
</evidence>
<reference evidence="3" key="1">
    <citation type="journal article" date="2020" name="mSystems">
        <title>Genome- and Community-Level Interaction Insights into Carbon Utilization and Element Cycling Functions of Hydrothermarchaeota in Hydrothermal Sediment.</title>
        <authorList>
            <person name="Zhou Z."/>
            <person name="Liu Y."/>
            <person name="Xu W."/>
            <person name="Pan J."/>
            <person name="Luo Z.H."/>
            <person name="Li M."/>
        </authorList>
    </citation>
    <scope>NUCLEOTIDE SEQUENCE [LARGE SCALE GENOMIC DNA]</scope>
    <source>
        <strain evidence="3">SpSt-897</strain>
    </source>
</reference>
<dbReference type="Pfam" id="PF17253">
    <property type="entry name" value="DUF5320"/>
    <property type="match status" value="1"/>
</dbReference>
<keyword evidence="1" id="KW-0175">Coiled coil</keyword>
<gene>
    <name evidence="3" type="ORF">ENW96_10175</name>
</gene>